<dbReference type="GO" id="GO:0008270">
    <property type="term" value="F:zinc ion binding"/>
    <property type="evidence" value="ECO:0007669"/>
    <property type="project" value="UniProtKB-KW"/>
</dbReference>
<keyword evidence="3" id="KW-0863">Zinc-finger</keyword>
<keyword evidence="7" id="KW-1185">Reference proteome</keyword>
<dbReference type="KEGG" id="nvi:103317017"/>
<protein>
    <submittedName>
        <fullName evidence="6">Uncharacterized protein</fullName>
    </submittedName>
</protein>
<dbReference type="OrthoDB" id="8195018at2759"/>
<dbReference type="RefSeq" id="XP_008211787.1">
    <property type="nucleotide sequence ID" value="XM_008213565.3"/>
</dbReference>
<dbReference type="EnsemblMetazoa" id="XM_008213565">
    <property type="protein sequence ID" value="XP_008211787"/>
    <property type="gene ID" value="LOC103317017"/>
</dbReference>
<keyword evidence="2" id="KW-0479">Metal-binding</keyword>
<sequence>MEIEVEPHNEGDHTKCYSPLTILNGKLFTLRRVNGHEISAICRICQREKRAANKTIFSATIYCTSNLRIHYINHHPQKLAKFDKKFYSQHSGDCFKHVKGINVKQRKFDAALTNFLVVSMRPVSEVEDRSFQQLVAECDNRMKVMSKQMVTNAMKEKMHVLVTKLIETLDNTSYLSLSYTLSKVQPHIFVATVICHWIAIDLQRRSAILTSEIVSEELKLRDFVDLLFDVMEVYQIHAYKLKTIIINEAVQYKEDLELFMYDSFENLTEEEKSCIEKPMVERKSMKWGKKIFTMTDPNFSISKSHLLNKFILRNLLNVIKNIPGFDIHYLVFKKCTKFWNAIRDEKASASVLCGFNMELKYPNSSSFIYLFEAIDDVLENQDRMNMISEKMNIGVTFEEKDFEYLRQLKYLLKPFYEALYQIENNPGSFLGSFMPILFALNNTLLHLNGNKMIFFSAALPQIVEEFNENFKDYLQFLPDVTSEIVAACLHPKYKLGWIPENKQEEIKNLCIEVLCNDKEFMANAMERCDPVDREILSFKKEEVMINRVKSSALSYFQTKEVNLAILLESPFIYEAFLKYNVCVSSSLPTTQNLIKSGIDLLPQHQDIPKDFLHIYLMLKAHADEEN</sequence>
<dbReference type="GeneID" id="103317017"/>
<dbReference type="InterPro" id="IPR012337">
    <property type="entry name" value="RNaseH-like_sf"/>
</dbReference>
<dbReference type="PANTHER" id="PTHR46481">
    <property type="entry name" value="ZINC FINGER BED DOMAIN-CONTAINING PROTEIN 4"/>
    <property type="match status" value="1"/>
</dbReference>
<evidence type="ECO:0000313" key="7">
    <source>
        <dbReference type="Proteomes" id="UP000002358"/>
    </source>
</evidence>
<evidence type="ECO:0000256" key="1">
    <source>
        <dbReference type="ARBA" id="ARBA00004123"/>
    </source>
</evidence>
<dbReference type="InParanoid" id="A0A7M7HD72"/>
<proteinExistence type="predicted"/>
<dbReference type="InterPro" id="IPR052035">
    <property type="entry name" value="ZnF_BED_domain_contain"/>
</dbReference>
<dbReference type="Proteomes" id="UP000002358">
    <property type="component" value="Chromosome 5"/>
</dbReference>
<reference evidence="6" key="1">
    <citation type="submission" date="2021-01" db="UniProtKB">
        <authorList>
            <consortium name="EnsemblMetazoa"/>
        </authorList>
    </citation>
    <scope>IDENTIFICATION</scope>
</reference>
<evidence type="ECO:0000256" key="2">
    <source>
        <dbReference type="ARBA" id="ARBA00022723"/>
    </source>
</evidence>
<dbReference type="GO" id="GO:0005634">
    <property type="term" value="C:nucleus"/>
    <property type="evidence" value="ECO:0007669"/>
    <property type="project" value="UniProtKB-SubCell"/>
</dbReference>
<name>A0A7M7HD72_NASVI</name>
<evidence type="ECO:0000313" key="6">
    <source>
        <dbReference type="EnsemblMetazoa" id="XP_008211787"/>
    </source>
</evidence>
<comment type="subcellular location">
    <subcellularLocation>
        <location evidence="1">Nucleus</location>
    </subcellularLocation>
</comment>
<dbReference type="SUPFAM" id="SSF53098">
    <property type="entry name" value="Ribonuclease H-like"/>
    <property type="match status" value="1"/>
</dbReference>
<dbReference type="PANTHER" id="PTHR46481:SF10">
    <property type="entry name" value="ZINC FINGER BED DOMAIN-CONTAINING PROTEIN 39"/>
    <property type="match status" value="1"/>
</dbReference>
<evidence type="ECO:0000256" key="3">
    <source>
        <dbReference type="ARBA" id="ARBA00022771"/>
    </source>
</evidence>
<dbReference type="AlphaFoldDB" id="A0A7M7HD72"/>
<evidence type="ECO:0000256" key="4">
    <source>
        <dbReference type="ARBA" id="ARBA00022833"/>
    </source>
</evidence>
<organism evidence="6 7">
    <name type="scientific">Nasonia vitripennis</name>
    <name type="common">Parasitic wasp</name>
    <dbReference type="NCBI Taxonomy" id="7425"/>
    <lineage>
        <taxon>Eukaryota</taxon>
        <taxon>Metazoa</taxon>
        <taxon>Ecdysozoa</taxon>
        <taxon>Arthropoda</taxon>
        <taxon>Hexapoda</taxon>
        <taxon>Insecta</taxon>
        <taxon>Pterygota</taxon>
        <taxon>Neoptera</taxon>
        <taxon>Endopterygota</taxon>
        <taxon>Hymenoptera</taxon>
        <taxon>Apocrita</taxon>
        <taxon>Proctotrupomorpha</taxon>
        <taxon>Chalcidoidea</taxon>
        <taxon>Pteromalidae</taxon>
        <taxon>Pteromalinae</taxon>
        <taxon>Nasonia</taxon>
    </lineage>
</organism>
<keyword evidence="5" id="KW-0539">Nucleus</keyword>
<evidence type="ECO:0000256" key="5">
    <source>
        <dbReference type="ARBA" id="ARBA00023242"/>
    </source>
</evidence>
<accession>A0A7M7HD72</accession>
<keyword evidence="4" id="KW-0862">Zinc</keyword>